<name>A0AAE0FRW8_9CHLO</name>
<reference evidence="1 2" key="1">
    <citation type="journal article" date="2015" name="Genome Biol. Evol.">
        <title>Comparative Genomics of a Bacterivorous Green Alga Reveals Evolutionary Causalities and Consequences of Phago-Mixotrophic Mode of Nutrition.</title>
        <authorList>
            <person name="Burns J.A."/>
            <person name="Paasch A."/>
            <person name="Narechania A."/>
            <person name="Kim E."/>
        </authorList>
    </citation>
    <scope>NUCLEOTIDE SEQUENCE [LARGE SCALE GENOMIC DNA]</scope>
    <source>
        <strain evidence="1 2">PLY_AMNH</strain>
    </source>
</reference>
<gene>
    <name evidence="1" type="ORF">CYMTET_26735</name>
</gene>
<dbReference type="EMBL" id="LGRX02014488">
    <property type="protein sequence ID" value="KAK3264533.1"/>
    <property type="molecule type" value="Genomic_DNA"/>
</dbReference>
<comment type="caution">
    <text evidence="1">The sequence shown here is derived from an EMBL/GenBank/DDBJ whole genome shotgun (WGS) entry which is preliminary data.</text>
</comment>
<protein>
    <submittedName>
        <fullName evidence="1">Uncharacterized protein</fullName>
    </submittedName>
</protein>
<evidence type="ECO:0000313" key="1">
    <source>
        <dbReference type="EMBL" id="KAK3264533.1"/>
    </source>
</evidence>
<dbReference type="Proteomes" id="UP001190700">
    <property type="component" value="Unassembled WGS sequence"/>
</dbReference>
<proteinExistence type="predicted"/>
<evidence type="ECO:0000313" key="2">
    <source>
        <dbReference type="Proteomes" id="UP001190700"/>
    </source>
</evidence>
<sequence>MWTSVTHGALGGAKLHSVRNTLDKKVKAFAGLGTAAAKDLPRELTNVTEELVAITHFCVGCAGFAPREAGLAAGESGLEFSSLTAGVTGHRGAANTRQEQHAIAVEIMQWSYDFGIQAFLALCRCCPQLCPGQWVGLSSRLASLEPIVACHVQRADSEEGLLDQLETCGLLVFRSRLQLTHPSQQTVD</sequence>
<organism evidence="1 2">
    <name type="scientific">Cymbomonas tetramitiformis</name>
    <dbReference type="NCBI Taxonomy" id="36881"/>
    <lineage>
        <taxon>Eukaryota</taxon>
        <taxon>Viridiplantae</taxon>
        <taxon>Chlorophyta</taxon>
        <taxon>Pyramimonadophyceae</taxon>
        <taxon>Pyramimonadales</taxon>
        <taxon>Pyramimonadaceae</taxon>
        <taxon>Cymbomonas</taxon>
    </lineage>
</organism>
<keyword evidence="2" id="KW-1185">Reference proteome</keyword>
<accession>A0AAE0FRW8</accession>
<dbReference type="AlphaFoldDB" id="A0AAE0FRW8"/>